<dbReference type="PATRIC" id="fig|838561.3.peg.365"/>
<dbReference type="KEGG" id="smia:P344_01915"/>
<accession>W0GKI8</accession>
<dbReference type="RefSeq" id="WP_025317135.1">
    <property type="nucleotide sequence ID" value="NZ_CP002082.1"/>
</dbReference>
<dbReference type="STRING" id="838561.P344_01915"/>
<dbReference type="Proteomes" id="UP000019260">
    <property type="component" value="Chromosome"/>
</dbReference>
<keyword evidence="2" id="KW-1185">Reference proteome</keyword>
<dbReference type="OrthoDB" id="388912at2"/>
<reference evidence="1 2" key="1">
    <citation type="submission" date="2013-09" db="EMBL/GenBank/DDBJ databases">
        <title>Complete genome sequence of Spiroplasma mirum suckling mouse cataract agent.</title>
        <authorList>
            <person name="Landry C.A."/>
            <person name="Bastian F.O."/>
            <person name="Thune R.L."/>
        </authorList>
    </citation>
    <scope>NUCLEOTIDE SEQUENCE [LARGE SCALE GENOMIC DNA]</scope>
    <source>
        <strain evidence="1 2">SMCA</strain>
    </source>
</reference>
<dbReference type="SUPFAM" id="SSF48695">
    <property type="entry name" value="Multiheme cytochromes"/>
    <property type="match status" value="1"/>
</dbReference>
<dbReference type="KEGG" id="smir:SMM_0319"/>
<gene>
    <name evidence="1" type="ORF">P344_01915</name>
</gene>
<organism evidence="1 2">
    <name type="scientific">Spiroplasma mirum ATCC 29335</name>
    <dbReference type="NCBI Taxonomy" id="838561"/>
    <lineage>
        <taxon>Bacteria</taxon>
        <taxon>Bacillati</taxon>
        <taxon>Mycoplasmatota</taxon>
        <taxon>Mollicutes</taxon>
        <taxon>Entomoplasmatales</taxon>
        <taxon>Spiroplasmataceae</taxon>
        <taxon>Spiroplasma</taxon>
    </lineage>
</organism>
<sequence length="156" mass="17991">MNTQKNLYIVYYVENLTQPSGAKIVKVFTNPEEAQKYLLTKVTVNGKKVNKDDKWIIQVYSYVGSNDRYEFSKWETGQFKGTIGICTHCHEYFLRENNQNMCADCFNFVNQGLKECDVCHQFFNPIGTKFISNGDVFPSLACINCSELLLKNLKVK</sequence>
<evidence type="ECO:0000313" key="1">
    <source>
        <dbReference type="EMBL" id="AHI57731.1"/>
    </source>
</evidence>
<dbReference type="InterPro" id="IPR036280">
    <property type="entry name" value="Multihaem_cyt_sf"/>
</dbReference>
<dbReference type="AlphaFoldDB" id="W0GKI8"/>
<name>W0GKI8_9MOLU</name>
<proteinExistence type="predicted"/>
<protein>
    <submittedName>
        <fullName evidence="1">Uncharacterized protein</fullName>
    </submittedName>
</protein>
<evidence type="ECO:0000313" key="2">
    <source>
        <dbReference type="Proteomes" id="UP000019260"/>
    </source>
</evidence>
<dbReference type="EMBL" id="CP006720">
    <property type="protein sequence ID" value="AHI57731.1"/>
    <property type="molecule type" value="Genomic_DNA"/>
</dbReference>
<dbReference type="HOGENOM" id="CLU_1685485_0_0_14"/>